<dbReference type="KEGG" id="btre:F542_6110"/>
<name>A0A4V7I8I0_BIBTR</name>
<proteinExistence type="predicted"/>
<dbReference type="AlphaFoldDB" id="A0A4V7I8I0"/>
<evidence type="ECO:0000313" key="2">
    <source>
        <dbReference type="Proteomes" id="UP000019091"/>
    </source>
</evidence>
<dbReference type="Proteomes" id="UP000019091">
    <property type="component" value="Chromosome"/>
</dbReference>
<organism evidence="1 2">
    <name type="scientific">Bibersteinia trehalosi USDA-ARS-USMARC-188</name>
    <dbReference type="NCBI Taxonomy" id="1263829"/>
    <lineage>
        <taxon>Bacteria</taxon>
        <taxon>Pseudomonadati</taxon>
        <taxon>Pseudomonadota</taxon>
        <taxon>Gammaproteobacteria</taxon>
        <taxon>Pasteurellales</taxon>
        <taxon>Pasteurellaceae</taxon>
        <taxon>Bibersteinia</taxon>
    </lineage>
</organism>
<dbReference type="EMBL" id="CP006954">
    <property type="protein sequence ID" value="AHG81330.1"/>
    <property type="molecule type" value="Genomic_DNA"/>
</dbReference>
<reference evidence="1 2" key="1">
    <citation type="journal article" date="2014" name="Genome Announc.">
        <title>Complete Closed Genome Sequences of Three Bibersteinia trehalosi Nasopharyngeal Isolates from Cattle with Shipping Fever.</title>
        <authorList>
            <person name="Harhay G.P."/>
            <person name="McVey D.S."/>
            <person name="Koren S."/>
            <person name="Phillippy A.M."/>
            <person name="Bono J."/>
            <person name="Harhay D.M."/>
            <person name="Clawson M.L."/>
            <person name="Heaton M.P."/>
            <person name="Chitko-McKown C.G."/>
            <person name="Korlach J."/>
            <person name="Smith T.P."/>
        </authorList>
    </citation>
    <scope>NUCLEOTIDE SEQUENCE [LARGE SCALE GENOMIC DNA]</scope>
    <source>
        <strain evidence="1 2">USDA-ARS-USMARC-188</strain>
    </source>
</reference>
<sequence length="39" mass="4969">MHKSSRDFYLIKRYDYTFFKRSFLQKILQIIRLQLIVKM</sequence>
<protein>
    <submittedName>
        <fullName evidence="1">Uncharacterized protein</fullName>
    </submittedName>
</protein>
<accession>A0A4V7I8I0</accession>
<evidence type="ECO:0000313" key="1">
    <source>
        <dbReference type="EMBL" id="AHG81330.1"/>
    </source>
</evidence>
<gene>
    <name evidence="1" type="ORF">F542_6110</name>
</gene>